<dbReference type="GO" id="GO:0005524">
    <property type="term" value="F:ATP binding"/>
    <property type="evidence" value="ECO:0007669"/>
    <property type="project" value="UniProtKB-KW"/>
</dbReference>
<keyword evidence="2" id="KW-0378">Hydrolase</keyword>
<dbReference type="InterPro" id="IPR003778">
    <property type="entry name" value="CT_A_B"/>
</dbReference>
<gene>
    <name evidence="5" type="ORF">FQP86_07975</name>
</gene>
<keyword evidence="1" id="KW-0547">Nucleotide-binding</keyword>
<dbReference type="InterPro" id="IPR029000">
    <property type="entry name" value="Cyclophilin-like_dom_sf"/>
</dbReference>
<evidence type="ECO:0000313" key="6">
    <source>
        <dbReference type="Proteomes" id="UP000319941"/>
    </source>
</evidence>
<dbReference type="EMBL" id="VNFH01000005">
    <property type="protein sequence ID" value="TVU70563.1"/>
    <property type="molecule type" value="Genomic_DNA"/>
</dbReference>
<evidence type="ECO:0000259" key="4">
    <source>
        <dbReference type="SMART" id="SM00797"/>
    </source>
</evidence>
<comment type="caution">
    <text evidence="5">The sequence shown here is derived from an EMBL/GenBank/DDBJ whole genome shotgun (WGS) entry which is preliminary data.</text>
</comment>
<keyword evidence="5" id="KW-0808">Transferase</keyword>
<dbReference type="AlphaFoldDB" id="A0A558HN43"/>
<dbReference type="GO" id="GO:0016787">
    <property type="term" value="F:hydrolase activity"/>
    <property type="evidence" value="ECO:0007669"/>
    <property type="project" value="UniProtKB-KW"/>
</dbReference>
<keyword evidence="3" id="KW-0067">ATP-binding</keyword>
<dbReference type="Proteomes" id="UP000319941">
    <property type="component" value="Unassembled WGS sequence"/>
</dbReference>
<dbReference type="GO" id="GO:0016740">
    <property type="term" value="F:transferase activity"/>
    <property type="evidence" value="ECO:0007669"/>
    <property type="project" value="UniProtKB-KW"/>
</dbReference>
<dbReference type="PANTHER" id="PTHR43309">
    <property type="entry name" value="5-OXOPROLINASE SUBUNIT C"/>
    <property type="match status" value="1"/>
</dbReference>
<dbReference type="InterPro" id="IPR052708">
    <property type="entry name" value="PxpC"/>
</dbReference>
<reference evidence="5 6" key="1">
    <citation type="submission" date="2019-07" db="EMBL/GenBank/DDBJ databases">
        <title>Diversity of Bacteria from Kongsfjorden, Arctic.</title>
        <authorList>
            <person name="Yu Y."/>
        </authorList>
    </citation>
    <scope>NUCLEOTIDE SEQUENCE [LARGE SCALE GENOMIC DNA]</scope>
    <source>
        <strain evidence="5 6">SM1923</strain>
    </source>
</reference>
<dbReference type="STRING" id="553385.GCA_000591415_01748"/>
<sequence length="324" mass="33487">MSAASAVESVVTLRVERSGALALVQDGGRLGVRHLGVTQGGAADWVSLGWANWLLGNAPDAAALEITLGGGLSLKVEQGGTLALHGADLAATLDGEPLLPGRAFTVTTGQVIKFERPVTGLRAYLAFAGGLDVAPVLGSVACVVRDGLGGLDGEGRALASGDELRAARNELSLRKLPQAALDWQTGLSPADQEAAIILPLVVGAQIAEFSGDSLYRAFNSDWVVDGRADRMGVRLTGPRLERDGAGMVSEGIPLGAVQVPADGQPIVLLNDRQTIGGYPRIGALTPLACAQLGQCVPGTRVRLAAVTPGQARRDYLRALKAWQV</sequence>
<feature type="domain" description="Carboxyltransferase" evidence="4">
    <location>
        <begin position="34"/>
        <end position="322"/>
    </location>
</feature>
<dbReference type="SMART" id="SM00797">
    <property type="entry name" value="AHS2"/>
    <property type="match status" value="1"/>
</dbReference>
<dbReference type="PANTHER" id="PTHR43309:SF4">
    <property type="entry name" value="CARBOXYLTRANSFERASE DOMAIN-CONTAINING PROTEIN"/>
    <property type="match status" value="1"/>
</dbReference>
<proteinExistence type="predicted"/>
<dbReference type="SUPFAM" id="SSF50891">
    <property type="entry name" value="Cyclophilin-like"/>
    <property type="match status" value="1"/>
</dbReference>
<dbReference type="Gene3D" id="2.40.100.10">
    <property type="entry name" value="Cyclophilin-like"/>
    <property type="match status" value="1"/>
</dbReference>
<protein>
    <submittedName>
        <fullName evidence="5">Biotin-dependent carboxyltransferase family protein</fullName>
    </submittedName>
</protein>
<dbReference type="RefSeq" id="WP_144727384.1">
    <property type="nucleotide sequence ID" value="NZ_CAWOWR010000107.1"/>
</dbReference>
<name>A0A558HN43_9GAMM</name>
<organism evidence="5 6">
    <name type="scientific">Cobetia crustatorum</name>
    <dbReference type="NCBI Taxonomy" id="553385"/>
    <lineage>
        <taxon>Bacteria</taxon>
        <taxon>Pseudomonadati</taxon>
        <taxon>Pseudomonadota</taxon>
        <taxon>Gammaproteobacteria</taxon>
        <taxon>Oceanospirillales</taxon>
        <taxon>Halomonadaceae</taxon>
        <taxon>Cobetia</taxon>
    </lineage>
</organism>
<dbReference type="NCBIfam" id="TIGR00724">
    <property type="entry name" value="urea_amlyse_rel"/>
    <property type="match status" value="1"/>
</dbReference>
<dbReference type="Pfam" id="PF02626">
    <property type="entry name" value="CT_A_B"/>
    <property type="match status" value="1"/>
</dbReference>
<dbReference type="OrthoDB" id="9768696at2"/>
<accession>A0A558HN43</accession>
<keyword evidence="6" id="KW-1185">Reference proteome</keyword>
<evidence type="ECO:0000256" key="3">
    <source>
        <dbReference type="ARBA" id="ARBA00022840"/>
    </source>
</evidence>
<evidence type="ECO:0000256" key="2">
    <source>
        <dbReference type="ARBA" id="ARBA00022801"/>
    </source>
</evidence>
<evidence type="ECO:0000313" key="5">
    <source>
        <dbReference type="EMBL" id="TVU70563.1"/>
    </source>
</evidence>
<evidence type="ECO:0000256" key="1">
    <source>
        <dbReference type="ARBA" id="ARBA00022741"/>
    </source>
</evidence>